<keyword evidence="11" id="KW-1185">Reference proteome</keyword>
<keyword evidence="7" id="KW-0238">DNA-binding</keyword>
<evidence type="ECO:0000256" key="4">
    <source>
        <dbReference type="ARBA" id="ARBA00022695"/>
    </source>
</evidence>
<keyword evidence="3" id="KW-0808">Transferase</keyword>
<keyword evidence="4" id="KW-0548">Nucleotidyltransferase</keyword>
<dbReference type="InterPro" id="IPR004868">
    <property type="entry name" value="DNA-dir_DNA_pol_B_mt/vir"/>
</dbReference>
<dbReference type="GO" id="GO:0003887">
    <property type="term" value="F:DNA-directed DNA polymerase activity"/>
    <property type="evidence" value="ECO:0007669"/>
    <property type="project" value="UniProtKB-KW"/>
</dbReference>
<sequence length="113" mass="13564">MPNALGFTDHTKEYFPHKFSSEKHLEYVGSYLPPSDYGIEGMMVREREEFDSWYGKVCQATFNFKEEALRYCKNDIEILSKDCVKFREQFFLRLQGRYLCENRTRIVRKECGH</sequence>
<evidence type="ECO:0000256" key="2">
    <source>
        <dbReference type="ARBA" id="ARBA00012417"/>
    </source>
</evidence>
<comment type="similarity">
    <text evidence="1">Belongs to the DNA polymerase type-B family.</text>
</comment>
<dbReference type="EC" id="2.7.7.7" evidence="2"/>
<dbReference type="EMBL" id="BRZM01000015">
    <property type="protein sequence ID" value="GLD52937.1"/>
    <property type="molecule type" value="Genomic_DNA"/>
</dbReference>
<proteinExistence type="inferred from homology"/>
<dbReference type="AlphaFoldDB" id="A0AAD3R1U4"/>
<evidence type="ECO:0000259" key="9">
    <source>
        <dbReference type="Pfam" id="PF03175"/>
    </source>
</evidence>
<evidence type="ECO:0000256" key="7">
    <source>
        <dbReference type="ARBA" id="ARBA00023125"/>
    </source>
</evidence>
<dbReference type="Proteomes" id="UP001279410">
    <property type="component" value="Unassembled WGS sequence"/>
</dbReference>
<feature type="domain" description="DNA-directed DNA polymerase family B mitochondria/virus" evidence="9">
    <location>
        <begin position="9"/>
        <end position="91"/>
    </location>
</feature>
<dbReference type="Pfam" id="PF03175">
    <property type="entry name" value="DNA_pol_B_2"/>
    <property type="match status" value="1"/>
</dbReference>
<dbReference type="InterPro" id="IPR012337">
    <property type="entry name" value="RNaseH-like_sf"/>
</dbReference>
<protein>
    <recommendedName>
        <fullName evidence="2">DNA-directed DNA polymerase</fullName>
        <ecNumber evidence="2">2.7.7.7</ecNumber>
    </recommendedName>
</protein>
<evidence type="ECO:0000256" key="1">
    <source>
        <dbReference type="ARBA" id="ARBA00005755"/>
    </source>
</evidence>
<organism evidence="10 11">
    <name type="scientific">Lates japonicus</name>
    <name type="common">Japanese lates</name>
    <dbReference type="NCBI Taxonomy" id="270547"/>
    <lineage>
        <taxon>Eukaryota</taxon>
        <taxon>Metazoa</taxon>
        <taxon>Chordata</taxon>
        <taxon>Craniata</taxon>
        <taxon>Vertebrata</taxon>
        <taxon>Euteleostomi</taxon>
        <taxon>Actinopterygii</taxon>
        <taxon>Neopterygii</taxon>
        <taxon>Teleostei</taxon>
        <taxon>Neoteleostei</taxon>
        <taxon>Acanthomorphata</taxon>
        <taxon>Carangaria</taxon>
        <taxon>Carangaria incertae sedis</taxon>
        <taxon>Centropomidae</taxon>
        <taxon>Lates</taxon>
    </lineage>
</organism>
<evidence type="ECO:0000256" key="3">
    <source>
        <dbReference type="ARBA" id="ARBA00022679"/>
    </source>
</evidence>
<keyword evidence="6" id="KW-0239">DNA-directed DNA polymerase</keyword>
<dbReference type="GO" id="GO:0003677">
    <property type="term" value="F:DNA binding"/>
    <property type="evidence" value="ECO:0007669"/>
    <property type="project" value="UniProtKB-KW"/>
</dbReference>
<name>A0AAD3R1U4_LATJO</name>
<evidence type="ECO:0000313" key="11">
    <source>
        <dbReference type="Proteomes" id="UP001279410"/>
    </source>
</evidence>
<comment type="catalytic activity">
    <reaction evidence="8">
        <text>DNA(n) + a 2'-deoxyribonucleoside 5'-triphosphate = DNA(n+1) + diphosphate</text>
        <dbReference type="Rhea" id="RHEA:22508"/>
        <dbReference type="Rhea" id="RHEA-COMP:17339"/>
        <dbReference type="Rhea" id="RHEA-COMP:17340"/>
        <dbReference type="ChEBI" id="CHEBI:33019"/>
        <dbReference type="ChEBI" id="CHEBI:61560"/>
        <dbReference type="ChEBI" id="CHEBI:173112"/>
        <dbReference type="EC" id="2.7.7.7"/>
    </reaction>
</comment>
<dbReference type="GO" id="GO:0006260">
    <property type="term" value="P:DNA replication"/>
    <property type="evidence" value="ECO:0007669"/>
    <property type="project" value="UniProtKB-KW"/>
</dbReference>
<reference evidence="10" key="1">
    <citation type="submission" date="2022-08" db="EMBL/GenBank/DDBJ databases">
        <title>Genome sequencing of akame (Lates japonicus).</title>
        <authorList>
            <person name="Hashiguchi Y."/>
            <person name="Takahashi H."/>
        </authorList>
    </citation>
    <scope>NUCLEOTIDE SEQUENCE</scope>
    <source>
        <strain evidence="10">Kochi</strain>
    </source>
</reference>
<dbReference type="SUPFAM" id="SSF53098">
    <property type="entry name" value="Ribonuclease H-like"/>
    <property type="match status" value="1"/>
</dbReference>
<gene>
    <name evidence="10" type="ORF">AKAME5_000576500</name>
</gene>
<comment type="caution">
    <text evidence="10">The sequence shown here is derived from an EMBL/GenBank/DDBJ whole genome shotgun (WGS) entry which is preliminary data.</text>
</comment>
<evidence type="ECO:0000256" key="5">
    <source>
        <dbReference type="ARBA" id="ARBA00022705"/>
    </source>
</evidence>
<accession>A0AAD3R1U4</accession>
<evidence type="ECO:0000256" key="8">
    <source>
        <dbReference type="ARBA" id="ARBA00049244"/>
    </source>
</evidence>
<evidence type="ECO:0000313" key="10">
    <source>
        <dbReference type="EMBL" id="GLD52937.1"/>
    </source>
</evidence>
<dbReference type="GO" id="GO:0000166">
    <property type="term" value="F:nucleotide binding"/>
    <property type="evidence" value="ECO:0007669"/>
    <property type="project" value="InterPro"/>
</dbReference>
<keyword evidence="5" id="KW-0235">DNA replication</keyword>
<evidence type="ECO:0000256" key="6">
    <source>
        <dbReference type="ARBA" id="ARBA00022932"/>
    </source>
</evidence>